<reference evidence="1" key="1">
    <citation type="submission" date="2022-01" db="EMBL/GenBank/DDBJ databases">
        <authorList>
            <person name="Braso-Vives M."/>
        </authorList>
    </citation>
    <scope>NUCLEOTIDE SEQUENCE</scope>
</reference>
<gene>
    <name evidence="1" type="primary">Hypp9527</name>
    <name evidence="1" type="ORF">BLAG_LOCUS26080</name>
</gene>
<keyword evidence="2" id="KW-1185">Reference proteome</keyword>
<evidence type="ECO:0000313" key="1">
    <source>
        <dbReference type="EMBL" id="CAH1277258.1"/>
    </source>
</evidence>
<dbReference type="EMBL" id="CAKMNS010000220">
    <property type="protein sequence ID" value="CAH1277258.1"/>
    <property type="molecule type" value="Genomic_DNA"/>
</dbReference>
<evidence type="ECO:0000313" key="2">
    <source>
        <dbReference type="Proteomes" id="UP000838412"/>
    </source>
</evidence>
<dbReference type="Proteomes" id="UP000838412">
    <property type="component" value="Unassembled WGS sequence"/>
</dbReference>
<sequence>MIAAKLRDSGVPKAEKDPAVHISVADLPLMKTRHARSSSLEGDAAPCPSDRLQLVHDNLAEYQPLQEE</sequence>
<proteinExistence type="predicted"/>
<dbReference type="AlphaFoldDB" id="A0A8S4MNC2"/>
<organism evidence="1 2">
    <name type="scientific">Branchiostoma lanceolatum</name>
    <name type="common">Common lancelet</name>
    <name type="synonym">Amphioxus lanceolatum</name>
    <dbReference type="NCBI Taxonomy" id="7740"/>
    <lineage>
        <taxon>Eukaryota</taxon>
        <taxon>Metazoa</taxon>
        <taxon>Chordata</taxon>
        <taxon>Cephalochordata</taxon>
        <taxon>Leptocardii</taxon>
        <taxon>Amphioxiformes</taxon>
        <taxon>Branchiostomatidae</taxon>
        <taxon>Branchiostoma</taxon>
    </lineage>
</organism>
<name>A0A8S4MNC2_BRALA</name>
<comment type="caution">
    <text evidence="1">The sequence shown here is derived from an EMBL/GenBank/DDBJ whole genome shotgun (WGS) entry which is preliminary data.</text>
</comment>
<protein>
    <submittedName>
        <fullName evidence="1">Hypp9527 protein</fullName>
    </submittedName>
</protein>
<accession>A0A8S4MNC2</accession>